<evidence type="ECO:0000259" key="8">
    <source>
        <dbReference type="PROSITE" id="PS50850"/>
    </source>
</evidence>
<name>A1SQZ5_PSYIN</name>
<dbReference type="AlphaFoldDB" id="A1SQZ5"/>
<gene>
    <name evidence="9" type="ordered locus">Ping_0035</name>
</gene>
<dbReference type="InterPro" id="IPR036259">
    <property type="entry name" value="MFS_trans_sf"/>
</dbReference>
<protein>
    <submittedName>
        <fullName evidence="9">Transporter major facilitator superfamily MFS_1</fullName>
    </submittedName>
</protein>
<dbReference type="STRING" id="357804.Ping_0035"/>
<dbReference type="GO" id="GO:0005886">
    <property type="term" value="C:plasma membrane"/>
    <property type="evidence" value="ECO:0007669"/>
    <property type="project" value="UniProtKB-SubCell"/>
</dbReference>
<dbReference type="InterPro" id="IPR011701">
    <property type="entry name" value="MFS"/>
</dbReference>
<dbReference type="InterPro" id="IPR050189">
    <property type="entry name" value="MFS_Efflux_Transporters"/>
</dbReference>
<dbReference type="HOGENOM" id="CLU_017087_0_0_6"/>
<evidence type="ECO:0000256" key="7">
    <source>
        <dbReference type="SAM" id="Phobius"/>
    </source>
</evidence>
<keyword evidence="5 7" id="KW-0472">Membrane</keyword>
<feature type="transmembrane region" description="Helical" evidence="7">
    <location>
        <begin position="692"/>
        <end position="708"/>
    </location>
</feature>
<comment type="subcellular location">
    <subcellularLocation>
        <location evidence="1">Cell membrane</location>
        <topology evidence="1">Multi-pass membrane protein</topology>
    </subcellularLocation>
</comment>
<keyword evidence="4 7" id="KW-1133">Transmembrane helix</keyword>
<feature type="transmembrane region" description="Helical" evidence="7">
    <location>
        <begin position="456"/>
        <end position="479"/>
    </location>
</feature>
<feature type="transmembrane region" description="Helical" evidence="7">
    <location>
        <begin position="762"/>
        <end position="779"/>
    </location>
</feature>
<evidence type="ECO:0000256" key="6">
    <source>
        <dbReference type="SAM" id="MobiDB-lite"/>
    </source>
</evidence>
<dbReference type="Proteomes" id="UP000000639">
    <property type="component" value="Chromosome"/>
</dbReference>
<feature type="transmembrane region" description="Helical" evidence="7">
    <location>
        <begin position="486"/>
        <end position="503"/>
    </location>
</feature>
<reference evidence="9 10" key="1">
    <citation type="submission" date="2007-01" db="EMBL/GenBank/DDBJ databases">
        <title>Complete sequence of Psychromonas ingrahamii 37.</title>
        <authorList>
            <consortium name="US DOE Joint Genome Institute"/>
            <person name="Copeland A."/>
            <person name="Lucas S."/>
            <person name="Lapidus A."/>
            <person name="Barry K."/>
            <person name="Detter J.C."/>
            <person name="Glavina del Rio T."/>
            <person name="Hammon N."/>
            <person name="Israni S."/>
            <person name="Dalin E."/>
            <person name="Tice H."/>
            <person name="Pitluck S."/>
            <person name="Thompson L.S."/>
            <person name="Brettin T."/>
            <person name="Bruce D."/>
            <person name="Han C."/>
            <person name="Tapia R."/>
            <person name="Schmutz J."/>
            <person name="Larimer F."/>
            <person name="Land M."/>
            <person name="Hauser L."/>
            <person name="Kyrpides N."/>
            <person name="Ivanova N."/>
            <person name="Staley J."/>
            <person name="Richardson P."/>
        </authorList>
    </citation>
    <scope>NUCLEOTIDE SEQUENCE [LARGE SCALE GENOMIC DNA]</scope>
    <source>
        <strain evidence="9 10">37</strain>
    </source>
</reference>
<evidence type="ECO:0000313" key="9">
    <source>
        <dbReference type="EMBL" id="ABM01910.1"/>
    </source>
</evidence>
<feature type="transmembrane region" description="Helical" evidence="7">
    <location>
        <begin position="630"/>
        <end position="649"/>
    </location>
</feature>
<dbReference type="eggNOG" id="COG2814">
    <property type="taxonomic scope" value="Bacteria"/>
</dbReference>
<dbReference type="SUPFAM" id="SSF103473">
    <property type="entry name" value="MFS general substrate transporter"/>
    <property type="match status" value="1"/>
</dbReference>
<feature type="transmembrane region" description="Helical" evidence="7">
    <location>
        <begin position="575"/>
        <end position="597"/>
    </location>
</feature>
<dbReference type="PANTHER" id="PTHR43124">
    <property type="entry name" value="PURINE EFFLUX PUMP PBUE"/>
    <property type="match status" value="1"/>
</dbReference>
<accession>A1SQZ5</accession>
<dbReference type="PANTHER" id="PTHR43124:SF3">
    <property type="entry name" value="CHLORAMPHENICOL EFFLUX PUMP RV0191"/>
    <property type="match status" value="1"/>
</dbReference>
<evidence type="ECO:0000313" key="10">
    <source>
        <dbReference type="Proteomes" id="UP000000639"/>
    </source>
</evidence>
<keyword evidence="3 7" id="KW-0812">Transmembrane</keyword>
<dbReference type="Pfam" id="PF07690">
    <property type="entry name" value="MFS_1"/>
    <property type="match status" value="1"/>
</dbReference>
<dbReference type="GO" id="GO:0022857">
    <property type="term" value="F:transmembrane transporter activity"/>
    <property type="evidence" value="ECO:0007669"/>
    <property type="project" value="InterPro"/>
</dbReference>
<keyword evidence="2" id="KW-1003">Cell membrane</keyword>
<sequence>MKVTLKKLKIFWAASAIIALSLTLNFLLNMSSFEDVYKSTLISKYKQINRNLNTKLEAAVSYGKPLYKFSGIDDLINEIISKEEDVTNVFVTLKSGQVLYSFDKTYIEKHVLNEIIPGEKELNSEEKVSVFKIENNYFLASPIYYENSEIKGFLYIEFNTKVITDKVMVVIKESINFVAVVLIISMCLLLALIMLLDMKSNRKNFIVIMAIITVSQFSYSYINIQHFENRYLLLLNQNVSNFAENIEDEIVYFNNLGLPIQRLKGFEKYLAKEIQEVPGCLEVYVTDKNNNELFYADASGDNRSRYQNKRGEVFYDKNQAKYYQTLRVDLAGQDSGNIILRLNDSLINKKITEQILDAVTIFVISLIISYKILLLVSIQRKQTLDGSEEGKTSPTLDGSEQEKNTPKKDTNVVIQLLAFIFYFGEMLPISFIPLLAADMYKTESLSFLGMSESMIIGLPITTYMLGAAIFVLVIGFFAGKISEKKIFVGCSLFLVIGAFGAAFSNDIGLLSFFRFISGLGYGGISINATSLILRIFKKNGNVATGFGYWASGYGAAAICALPIGGILVYRFGFFYALGVSGIISVILMLFAIFFIHFQQTEKTEPRIEPKTEKTKLHLNIFNDRNVFANFFFRLVPFHLVFIGIFQFIMPLTMNKEGISEANIGRILTIFGLVYLLMPFVSKLVNKVKNDRMFIAFGSMLIGVVLLTLKFSDNIVAFIFVVAGISLGSMIADAAEESFITSTKKAKEIGEVKFMSIYNSYERLIMVFAPLLCSFAVTQIGFSDSIFVIGLFTMASSVAYLFISKKNPQ</sequence>
<dbReference type="OrthoDB" id="9812221at2"/>
<evidence type="ECO:0000256" key="4">
    <source>
        <dbReference type="ARBA" id="ARBA00022989"/>
    </source>
</evidence>
<dbReference type="RefSeq" id="WP_011768469.1">
    <property type="nucleotide sequence ID" value="NC_008709.1"/>
</dbReference>
<dbReference type="Gene3D" id="1.20.1250.20">
    <property type="entry name" value="MFS general substrate transporter like domains"/>
    <property type="match status" value="1"/>
</dbReference>
<proteinExistence type="predicted"/>
<evidence type="ECO:0000256" key="3">
    <source>
        <dbReference type="ARBA" id="ARBA00022692"/>
    </source>
</evidence>
<feature type="transmembrane region" description="Helical" evidence="7">
    <location>
        <begin position="515"/>
        <end position="536"/>
    </location>
</feature>
<feature type="transmembrane region" description="Helical" evidence="7">
    <location>
        <begin position="205"/>
        <end position="222"/>
    </location>
</feature>
<feature type="transmembrane region" description="Helical" evidence="7">
    <location>
        <begin position="175"/>
        <end position="196"/>
    </location>
</feature>
<feature type="transmembrane region" description="Helical" evidence="7">
    <location>
        <begin position="548"/>
        <end position="569"/>
    </location>
</feature>
<feature type="transmembrane region" description="Helical" evidence="7">
    <location>
        <begin position="661"/>
        <end position="680"/>
    </location>
</feature>
<dbReference type="KEGG" id="pin:Ping_0035"/>
<evidence type="ECO:0000256" key="1">
    <source>
        <dbReference type="ARBA" id="ARBA00004651"/>
    </source>
</evidence>
<organism evidence="9 10">
    <name type="scientific">Psychromonas ingrahamii (strain DSM 17664 / CCUG 51855 / 37)</name>
    <dbReference type="NCBI Taxonomy" id="357804"/>
    <lineage>
        <taxon>Bacteria</taxon>
        <taxon>Pseudomonadati</taxon>
        <taxon>Pseudomonadota</taxon>
        <taxon>Gammaproteobacteria</taxon>
        <taxon>Alteromonadales</taxon>
        <taxon>Psychromonadaceae</taxon>
        <taxon>Psychromonas</taxon>
    </lineage>
</organism>
<feature type="domain" description="Major facilitator superfamily (MFS) profile" evidence="8">
    <location>
        <begin position="410"/>
        <end position="807"/>
    </location>
</feature>
<dbReference type="EMBL" id="CP000510">
    <property type="protein sequence ID" value="ABM01910.1"/>
    <property type="molecule type" value="Genomic_DNA"/>
</dbReference>
<evidence type="ECO:0000256" key="5">
    <source>
        <dbReference type="ARBA" id="ARBA00023136"/>
    </source>
</evidence>
<evidence type="ECO:0000256" key="2">
    <source>
        <dbReference type="ARBA" id="ARBA00022475"/>
    </source>
</evidence>
<dbReference type="InterPro" id="IPR020846">
    <property type="entry name" value="MFS_dom"/>
</dbReference>
<feature type="transmembrane region" description="Helical" evidence="7">
    <location>
        <begin position="412"/>
        <end position="436"/>
    </location>
</feature>
<feature type="transmembrane region" description="Helical" evidence="7">
    <location>
        <begin position="785"/>
        <end position="802"/>
    </location>
</feature>
<feature type="region of interest" description="Disordered" evidence="6">
    <location>
        <begin position="386"/>
        <end position="405"/>
    </location>
</feature>
<dbReference type="CDD" id="cd17325">
    <property type="entry name" value="MFS_MdtG_SLC18_like"/>
    <property type="match status" value="1"/>
</dbReference>
<keyword evidence="10" id="KW-1185">Reference proteome</keyword>
<dbReference type="PROSITE" id="PS50850">
    <property type="entry name" value="MFS"/>
    <property type="match status" value="1"/>
</dbReference>
<feature type="transmembrane region" description="Helical" evidence="7">
    <location>
        <begin position="714"/>
        <end position="734"/>
    </location>
</feature>